<protein>
    <submittedName>
        <fullName evidence="1">Uncharacterized protein</fullName>
    </submittedName>
</protein>
<accession>A0AA88EJ31</accession>
<name>A0AA88EJ31_FICCA</name>
<dbReference type="EMBL" id="BTGU01020849">
    <property type="protein sequence ID" value="GMN75720.1"/>
    <property type="molecule type" value="Genomic_DNA"/>
</dbReference>
<gene>
    <name evidence="1" type="ORF">TIFTF001_056472</name>
</gene>
<comment type="caution">
    <text evidence="1">The sequence shown here is derived from an EMBL/GenBank/DDBJ whole genome shotgun (WGS) entry which is preliminary data.</text>
</comment>
<keyword evidence="2" id="KW-1185">Reference proteome</keyword>
<evidence type="ECO:0000313" key="1">
    <source>
        <dbReference type="EMBL" id="GMN75720.1"/>
    </source>
</evidence>
<proteinExistence type="predicted"/>
<evidence type="ECO:0000313" key="2">
    <source>
        <dbReference type="Proteomes" id="UP001187192"/>
    </source>
</evidence>
<sequence length="104" mass="12009">MAWLIMRWVSTEVATFRFSTPSGRPTSEEGKWRAWILMWWPELTWRSMEFRKIRALAAVVTTVTATSCMEKSLPKSTMGIMWPANNKGRKKTLSCSVSDLEAMF</sequence>
<dbReference type="AlphaFoldDB" id="A0AA88EJ31"/>
<organism evidence="1 2">
    <name type="scientific">Ficus carica</name>
    <name type="common">Common fig</name>
    <dbReference type="NCBI Taxonomy" id="3494"/>
    <lineage>
        <taxon>Eukaryota</taxon>
        <taxon>Viridiplantae</taxon>
        <taxon>Streptophyta</taxon>
        <taxon>Embryophyta</taxon>
        <taxon>Tracheophyta</taxon>
        <taxon>Spermatophyta</taxon>
        <taxon>Magnoliopsida</taxon>
        <taxon>eudicotyledons</taxon>
        <taxon>Gunneridae</taxon>
        <taxon>Pentapetalae</taxon>
        <taxon>rosids</taxon>
        <taxon>fabids</taxon>
        <taxon>Rosales</taxon>
        <taxon>Moraceae</taxon>
        <taxon>Ficeae</taxon>
        <taxon>Ficus</taxon>
    </lineage>
</organism>
<reference evidence="1" key="1">
    <citation type="submission" date="2023-07" db="EMBL/GenBank/DDBJ databases">
        <title>draft genome sequence of fig (Ficus carica).</title>
        <authorList>
            <person name="Takahashi T."/>
            <person name="Nishimura K."/>
        </authorList>
    </citation>
    <scope>NUCLEOTIDE SEQUENCE</scope>
</reference>
<dbReference type="Proteomes" id="UP001187192">
    <property type="component" value="Unassembled WGS sequence"/>
</dbReference>